<feature type="region of interest" description="Disordered" evidence="1">
    <location>
        <begin position="1"/>
        <end position="425"/>
    </location>
</feature>
<feature type="compositionally biased region" description="Basic and acidic residues" evidence="1">
    <location>
        <begin position="368"/>
        <end position="377"/>
    </location>
</feature>
<evidence type="ECO:0000256" key="1">
    <source>
        <dbReference type="SAM" id="MobiDB-lite"/>
    </source>
</evidence>
<dbReference type="GeneID" id="54490984"/>
<gene>
    <name evidence="3" type="ORF">EJ05DRAFT_7255</name>
</gene>
<feature type="region of interest" description="Disordered" evidence="1">
    <location>
        <begin position="567"/>
        <end position="597"/>
    </location>
</feature>
<feature type="compositionally biased region" description="Polar residues" evidence="1">
    <location>
        <begin position="15"/>
        <end position="26"/>
    </location>
</feature>
<name>A0A6A6WKA3_9PEZI</name>
<feature type="compositionally biased region" description="Basic and acidic residues" evidence="1">
    <location>
        <begin position="278"/>
        <end position="292"/>
    </location>
</feature>
<dbReference type="RefSeq" id="XP_033605052.1">
    <property type="nucleotide sequence ID" value="XM_033749930.1"/>
</dbReference>
<dbReference type="Proteomes" id="UP000799437">
    <property type="component" value="Unassembled WGS sequence"/>
</dbReference>
<keyword evidence="4" id="KW-1185">Reference proteome</keyword>
<dbReference type="PANTHER" id="PTHR14689">
    <property type="entry name" value="PHORBOL-ESTER_DAG-TYPE DOMAIN-CONTAINING PROTEIN"/>
    <property type="match status" value="1"/>
</dbReference>
<dbReference type="EMBL" id="ML996565">
    <property type="protein sequence ID" value="KAF2762601.1"/>
    <property type="molecule type" value="Genomic_DNA"/>
</dbReference>
<feature type="compositionally biased region" description="Basic residues" evidence="1">
    <location>
        <begin position="1"/>
        <end position="13"/>
    </location>
</feature>
<feature type="compositionally biased region" description="Acidic residues" evidence="1">
    <location>
        <begin position="176"/>
        <end position="186"/>
    </location>
</feature>
<feature type="compositionally biased region" description="Acidic residues" evidence="1">
    <location>
        <begin position="408"/>
        <end position="425"/>
    </location>
</feature>
<feature type="compositionally biased region" description="Basic residues" evidence="1">
    <location>
        <begin position="79"/>
        <end position="88"/>
    </location>
</feature>
<feature type="domain" description="DUF4211" evidence="2">
    <location>
        <begin position="431"/>
        <end position="566"/>
    </location>
</feature>
<dbReference type="AlphaFoldDB" id="A0A6A6WKA3"/>
<feature type="compositionally biased region" description="Acidic residues" evidence="1">
    <location>
        <begin position="293"/>
        <end position="315"/>
    </location>
</feature>
<dbReference type="InterPro" id="IPR025451">
    <property type="entry name" value="DUF4211"/>
</dbReference>
<evidence type="ECO:0000313" key="3">
    <source>
        <dbReference type="EMBL" id="KAF2762601.1"/>
    </source>
</evidence>
<proteinExistence type="predicted"/>
<feature type="compositionally biased region" description="Acidic residues" evidence="1">
    <location>
        <begin position="569"/>
        <end position="587"/>
    </location>
</feature>
<reference evidence="3" key="1">
    <citation type="journal article" date="2020" name="Stud. Mycol.">
        <title>101 Dothideomycetes genomes: a test case for predicting lifestyles and emergence of pathogens.</title>
        <authorList>
            <person name="Haridas S."/>
            <person name="Albert R."/>
            <person name="Binder M."/>
            <person name="Bloem J."/>
            <person name="Labutti K."/>
            <person name="Salamov A."/>
            <person name="Andreopoulos B."/>
            <person name="Baker S."/>
            <person name="Barry K."/>
            <person name="Bills G."/>
            <person name="Bluhm B."/>
            <person name="Cannon C."/>
            <person name="Castanera R."/>
            <person name="Culley D."/>
            <person name="Daum C."/>
            <person name="Ezra D."/>
            <person name="Gonzalez J."/>
            <person name="Henrissat B."/>
            <person name="Kuo A."/>
            <person name="Liang C."/>
            <person name="Lipzen A."/>
            <person name="Lutzoni F."/>
            <person name="Magnuson J."/>
            <person name="Mondo S."/>
            <person name="Nolan M."/>
            <person name="Ohm R."/>
            <person name="Pangilinan J."/>
            <person name="Park H.-J."/>
            <person name="Ramirez L."/>
            <person name="Alfaro M."/>
            <person name="Sun H."/>
            <person name="Tritt A."/>
            <person name="Yoshinaga Y."/>
            <person name="Zwiers L.-H."/>
            <person name="Turgeon B."/>
            <person name="Goodwin S."/>
            <person name="Spatafora J."/>
            <person name="Crous P."/>
            <person name="Grigoriev I."/>
        </authorList>
    </citation>
    <scope>NUCLEOTIDE SEQUENCE</scope>
    <source>
        <strain evidence="3">CBS 121739</strain>
    </source>
</reference>
<dbReference type="OrthoDB" id="21499at2759"/>
<sequence length="701" mass="78804">MATRSSRAKKRQARLNFSSAPSSSPKATELPSAVRHRAAAVTYDSSPLKRKLAALDSDDEEQSNPNFGTLPTPPSHSTRASKRARRSQAKIDFSKHIGTKVSRSPSPSAPSMKRKVSQGKAAKKFRPASGIFGKKPVVELSSSSECEEDIIRPRTATPKKQTQVTTRGSSRKAAIEAEDDEDEDEVQAPRSARRLRRPTYDESSEQSGEQELDDDVDTGAIGEPETSGDETMKSSPTYKPKRKPSRKADMGFINDEETGKDSKAAPPSSRIRKGIKKMLVEEEHEEEKRSSAEEDEDEDDDDKIDEDENDDDEDDKIISSQRRRLRIPNRIRNSEELEDLKEDLEFLQSSPPPESAGRLRSTGPRKLNPREKALEALKRRRLGNNAPIPEESNEEEASSAENTASDVGPEDSIAEEEEEEPENYDAELEGFVLEDDEATIGIPIDMPVAFSAHARLKPKQLFKYVVEWMVHKRINPAFEMKNEIYQLAFNRLDDEAQGLGGSKYKSSIWNRDFIMALNARPKIIITDLGGGAGGIDLGGCEACNRSSHAASFVIRFSGKPYHRKSLENVADETDSDDSNSDKDDDVERDARGNPIPNENRAWNVGSFCKGNAEIAHTLEHWRYHLNEWIVDWLNYEGYLAPEKIVARDKWSMKKKGKYADRIVDAMAEATPNEIERLYHDFRTQVNAARDNQRGYHSTRRR</sequence>
<protein>
    <recommendedName>
        <fullName evidence="2">DUF4211 domain-containing protein</fullName>
    </recommendedName>
</protein>
<dbReference type="GO" id="GO:0005634">
    <property type="term" value="C:nucleus"/>
    <property type="evidence" value="ECO:0007669"/>
    <property type="project" value="TreeGrafter"/>
</dbReference>
<dbReference type="PANTHER" id="PTHR14689:SF0">
    <property type="entry name" value="COILED-COIL DOMAIN-CONTAINING PROTEIN 82"/>
    <property type="match status" value="1"/>
</dbReference>
<organism evidence="3 4">
    <name type="scientific">Pseudovirgaria hyperparasitica</name>
    <dbReference type="NCBI Taxonomy" id="470096"/>
    <lineage>
        <taxon>Eukaryota</taxon>
        <taxon>Fungi</taxon>
        <taxon>Dikarya</taxon>
        <taxon>Ascomycota</taxon>
        <taxon>Pezizomycotina</taxon>
        <taxon>Dothideomycetes</taxon>
        <taxon>Dothideomycetes incertae sedis</taxon>
        <taxon>Acrospermales</taxon>
        <taxon>Acrospermaceae</taxon>
        <taxon>Pseudovirgaria</taxon>
    </lineage>
</organism>
<accession>A0A6A6WKA3</accession>
<evidence type="ECO:0000259" key="2">
    <source>
        <dbReference type="Pfam" id="PF13926"/>
    </source>
</evidence>
<feature type="compositionally biased region" description="Polar residues" evidence="1">
    <location>
        <begin position="158"/>
        <end position="168"/>
    </location>
</feature>
<dbReference type="Pfam" id="PF13926">
    <property type="entry name" value="DUF4211"/>
    <property type="match status" value="1"/>
</dbReference>
<feature type="compositionally biased region" description="Acidic residues" evidence="1">
    <location>
        <begin position="202"/>
        <end position="217"/>
    </location>
</feature>
<evidence type="ECO:0000313" key="4">
    <source>
        <dbReference type="Proteomes" id="UP000799437"/>
    </source>
</evidence>
<feature type="compositionally biased region" description="Basic residues" evidence="1">
    <location>
        <begin position="112"/>
        <end position="126"/>
    </location>
</feature>